<name>M2QW38_CERS8</name>
<dbReference type="OrthoDB" id="2789670at2759"/>
<dbReference type="STRING" id="914234.M2QW38"/>
<evidence type="ECO:0000256" key="4">
    <source>
        <dbReference type="ARBA" id="ARBA00010617"/>
    </source>
</evidence>
<evidence type="ECO:0000313" key="16">
    <source>
        <dbReference type="EMBL" id="EMD36320.1"/>
    </source>
</evidence>
<keyword evidence="17" id="KW-1185">Reference proteome</keyword>
<evidence type="ECO:0000256" key="5">
    <source>
        <dbReference type="ARBA" id="ARBA00022617"/>
    </source>
</evidence>
<dbReference type="Proteomes" id="UP000016930">
    <property type="component" value="Unassembled WGS sequence"/>
</dbReference>
<dbReference type="InterPro" id="IPR001128">
    <property type="entry name" value="Cyt_P450"/>
</dbReference>
<evidence type="ECO:0000256" key="7">
    <source>
        <dbReference type="ARBA" id="ARBA00022723"/>
    </source>
</evidence>
<evidence type="ECO:0000256" key="13">
    <source>
        <dbReference type="PIRSR" id="PIRSR602401-1"/>
    </source>
</evidence>
<organism evidence="16 17">
    <name type="scientific">Ceriporiopsis subvermispora (strain B)</name>
    <name type="common">White-rot fungus</name>
    <name type="synonym">Gelatoporia subvermispora</name>
    <dbReference type="NCBI Taxonomy" id="914234"/>
    <lineage>
        <taxon>Eukaryota</taxon>
        <taxon>Fungi</taxon>
        <taxon>Dikarya</taxon>
        <taxon>Basidiomycota</taxon>
        <taxon>Agaricomycotina</taxon>
        <taxon>Agaricomycetes</taxon>
        <taxon>Polyporales</taxon>
        <taxon>Gelatoporiaceae</taxon>
        <taxon>Gelatoporia</taxon>
    </lineage>
</organism>
<feature type="binding site" description="axial binding residue" evidence="13">
    <location>
        <position position="440"/>
    </location>
    <ligand>
        <name>heme</name>
        <dbReference type="ChEBI" id="CHEBI:30413"/>
    </ligand>
    <ligandPart>
        <name>Fe</name>
        <dbReference type="ChEBI" id="CHEBI:18248"/>
    </ligandPart>
</feature>
<keyword evidence="8 15" id="KW-1133">Transmembrane helix</keyword>
<dbReference type="GO" id="GO:0016020">
    <property type="term" value="C:membrane"/>
    <property type="evidence" value="ECO:0007669"/>
    <property type="project" value="UniProtKB-SubCell"/>
</dbReference>
<evidence type="ECO:0000256" key="15">
    <source>
        <dbReference type="SAM" id="Phobius"/>
    </source>
</evidence>
<keyword evidence="9 14" id="KW-0560">Oxidoreductase</keyword>
<dbReference type="InterPro" id="IPR036396">
    <property type="entry name" value="Cyt_P450_sf"/>
</dbReference>
<evidence type="ECO:0000256" key="12">
    <source>
        <dbReference type="ARBA" id="ARBA00023136"/>
    </source>
</evidence>
<sequence>MVDLLFFQPIQLVPWCFFCIAYLVWRRYGFTRATGGRPLPPGPPGRPIVGKIFDFTQHDVHRLFMRYSEQYGALHDLHGLGKRIIVLNELSAINDLLENRAAIYSHRPESVSGGVLMGFSKSMILLPYGPEWRAHRKLARMALGPTQLKEYAILQEDIAASLAEALLDTPHDFFSLVRIGAGRMVIAVTYGIRNSAFQTECIMNGERFVEFARRTFTPGNYLCDILPFLKHAPSWVPFQCELQHGKEAFIEFQTKPFEYVKQEMDKGNILPSLTLRLLQCPPQGMPDFERHLMWVGGAMFGGMPVCTYATVLTFIMAMALNRDKQRIAQAEIDAVIGGDRLPRIEDRRQLPYVDAVIKETMRWQPALPLAGLSRCTAHDDFYRGFFIPNNSIIVPNVWAIAYDPRSKYNPEAFIPERFMDVNEKIVDPDQWAFGFGRRACPGQNLGENSVFILVATILSVFDILPPENEALEQEFTQHVFRSPKPFKCSISPRTFAKARLVRLRAAEGVA</sequence>
<evidence type="ECO:0000256" key="1">
    <source>
        <dbReference type="ARBA" id="ARBA00001971"/>
    </source>
</evidence>
<dbReference type="GO" id="GO:0005506">
    <property type="term" value="F:iron ion binding"/>
    <property type="evidence" value="ECO:0007669"/>
    <property type="project" value="InterPro"/>
</dbReference>
<dbReference type="EMBL" id="KB445798">
    <property type="protein sequence ID" value="EMD36320.1"/>
    <property type="molecule type" value="Genomic_DNA"/>
</dbReference>
<reference evidence="16 17" key="1">
    <citation type="journal article" date="2012" name="Proc. Natl. Acad. Sci. U.S.A.">
        <title>Comparative genomics of Ceriporiopsis subvermispora and Phanerochaete chrysosporium provide insight into selective ligninolysis.</title>
        <authorList>
            <person name="Fernandez-Fueyo E."/>
            <person name="Ruiz-Duenas F.J."/>
            <person name="Ferreira P."/>
            <person name="Floudas D."/>
            <person name="Hibbett D.S."/>
            <person name="Canessa P."/>
            <person name="Larrondo L.F."/>
            <person name="James T.Y."/>
            <person name="Seelenfreund D."/>
            <person name="Lobos S."/>
            <person name="Polanco R."/>
            <person name="Tello M."/>
            <person name="Honda Y."/>
            <person name="Watanabe T."/>
            <person name="Watanabe T."/>
            <person name="Ryu J.S."/>
            <person name="Kubicek C.P."/>
            <person name="Schmoll M."/>
            <person name="Gaskell J."/>
            <person name="Hammel K.E."/>
            <person name="St John F.J."/>
            <person name="Vanden Wymelenberg A."/>
            <person name="Sabat G."/>
            <person name="Splinter BonDurant S."/>
            <person name="Syed K."/>
            <person name="Yadav J.S."/>
            <person name="Doddapaneni H."/>
            <person name="Subramanian V."/>
            <person name="Lavin J.L."/>
            <person name="Oguiza J.A."/>
            <person name="Perez G."/>
            <person name="Pisabarro A.G."/>
            <person name="Ramirez L."/>
            <person name="Santoyo F."/>
            <person name="Master E."/>
            <person name="Coutinho P.M."/>
            <person name="Henrissat B."/>
            <person name="Lombard V."/>
            <person name="Magnuson J.K."/>
            <person name="Kuees U."/>
            <person name="Hori C."/>
            <person name="Igarashi K."/>
            <person name="Samejima M."/>
            <person name="Held B.W."/>
            <person name="Barry K.W."/>
            <person name="LaButti K.M."/>
            <person name="Lapidus A."/>
            <person name="Lindquist E.A."/>
            <person name="Lucas S.M."/>
            <person name="Riley R."/>
            <person name="Salamov A.A."/>
            <person name="Hoffmeister D."/>
            <person name="Schwenk D."/>
            <person name="Hadar Y."/>
            <person name="Yarden O."/>
            <person name="de Vries R.P."/>
            <person name="Wiebenga A."/>
            <person name="Stenlid J."/>
            <person name="Eastwood D."/>
            <person name="Grigoriev I.V."/>
            <person name="Berka R.M."/>
            <person name="Blanchette R.A."/>
            <person name="Kersten P."/>
            <person name="Martinez A.T."/>
            <person name="Vicuna R."/>
            <person name="Cullen D."/>
        </authorList>
    </citation>
    <scope>NUCLEOTIDE SEQUENCE [LARGE SCALE GENOMIC DNA]</scope>
    <source>
        <strain evidence="16 17">B</strain>
    </source>
</reference>
<dbReference type="PRINTS" id="PR00463">
    <property type="entry name" value="EP450I"/>
</dbReference>
<comment type="cofactor">
    <cofactor evidence="1 13">
        <name>heme</name>
        <dbReference type="ChEBI" id="CHEBI:30413"/>
    </cofactor>
</comment>
<dbReference type="InterPro" id="IPR017972">
    <property type="entry name" value="Cyt_P450_CS"/>
</dbReference>
<keyword evidence="6 15" id="KW-0812">Transmembrane</keyword>
<evidence type="ECO:0000256" key="9">
    <source>
        <dbReference type="ARBA" id="ARBA00023002"/>
    </source>
</evidence>
<dbReference type="PANTHER" id="PTHR46300">
    <property type="entry name" value="P450, PUTATIVE (EUROFUNG)-RELATED-RELATED"/>
    <property type="match status" value="1"/>
</dbReference>
<dbReference type="PROSITE" id="PS00086">
    <property type="entry name" value="CYTOCHROME_P450"/>
    <property type="match status" value="1"/>
</dbReference>
<evidence type="ECO:0000256" key="11">
    <source>
        <dbReference type="ARBA" id="ARBA00023033"/>
    </source>
</evidence>
<evidence type="ECO:0000256" key="14">
    <source>
        <dbReference type="RuleBase" id="RU000461"/>
    </source>
</evidence>
<dbReference type="Pfam" id="PF00067">
    <property type="entry name" value="p450"/>
    <property type="match status" value="1"/>
</dbReference>
<accession>M2QW38</accession>
<evidence type="ECO:0000256" key="8">
    <source>
        <dbReference type="ARBA" id="ARBA00022989"/>
    </source>
</evidence>
<dbReference type="PANTHER" id="PTHR46300:SF7">
    <property type="entry name" value="P450, PUTATIVE (EUROFUNG)-RELATED"/>
    <property type="match status" value="1"/>
</dbReference>
<gene>
    <name evidence="16" type="ORF">CERSUDRAFT_52252</name>
</gene>
<dbReference type="InterPro" id="IPR002401">
    <property type="entry name" value="Cyt_P450_E_grp-I"/>
</dbReference>
<comment type="subcellular location">
    <subcellularLocation>
        <location evidence="2">Membrane</location>
        <topology evidence="2">Single-pass membrane protein</topology>
    </subcellularLocation>
</comment>
<keyword evidence="7 13" id="KW-0479">Metal-binding</keyword>
<dbReference type="GO" id="GO:0016705">
    <property type="term" value="F:oxidoreductase activity, acting on paired donors, with incorporation or reduction of molecular oxygen"/>
    <property type="evidence" value="ECO:0007669"/>
    <property type="project" value="InterPro"/>
</dbReference>
<dbReference type="AlphaFoldDB" id="M2QW38"/>
<evidence type="ECO:0000313" key="17">
    <source>
        <dbReference type="Proteomes" id="UP000016930"/>
    </source>
</evidence>
<evidence type="ECO:0000256" key="6">
    <source>
        <dbReference type="ARBA" id="ARBA00022692"/>
    </source>
</evidence>
<protein>
    <recommendedName>
        <fullName evidence="18">Cytochrome P450</fullName>
    </recommendedName>
</protein>
<keyword evidence="12 15" id="KW-0472">Membrane</keyword>
<dbReference type="InterPro" id="IPR050364">
    <property type="entry name" value="Cytochrome_P450_fung"/>
</dbReference>
<keyword evidence="5 13" id="KW-0349">Heme</keyword>
<dbReference type="CDD" id="cd11065">
    <property type="entry name" value="CYP64-like"/>
    <property type="match status" value="1"/>
</dbReference>
<evidence type="ECO:0000256" key="2">
    <source>
        <dbReference type="ARBA" id="ARBA00004167"/>
    </source>
</evidence>
<keyword evidence="11 14" id="KW-0503">Monooxygenase</keyword>
<dbReference type="SUPFAM" id="SSF48264">
    <property type="entry name" value="Cytochrome P450"/>
    <property type="match status" value="1"/>
</dbReference>
<proteinExistence type="inferred from homology"/>
<comment type="pathway">
    <text evidence="3">Secondary metabolite biosynthesis.</text>
</comment>
<evidence type="ECO:0000256" key="10">
    <source>
        <dbReference type="ARBA" id="ARBA00023004"/>
    </source>
</evidence>
<dbReference type="GO" id="GO:0004497">
    <property type="term" value="F:monooxygenase activity"/>
    <property type="evidence" value="ECO:0007669"/>
    <property type="project" value="UniProtKB-KW"/>
</dbReference>
<evidence type="ECO:0000256" key="3">
    <source>
        <dbReference type="ARBA" id="ARBA00005179"/>
    </source>
</evidence>
<feature type="transmembrane region" description="Helical" evidence="15">
    <location>
        <begin position="6"/>
        <end position="25"/>
    </location>
</feature>
<dbReference type="HOGENOM" id="CLU_001570_2_3_1"/>
<evidence type="ECO:0008006" key="18">
    <source>
        <dbReference type="Google" id="ProtNLM"/>
    </source>
</evidence>
<dbReference type="Gene3D" id="1.10.630.10">
    <property type="entry name" value="Cytochrome P450"/>
    <property type="match status" value="1"/>
</dbReference>
<feature type="transmembrane region" description="Helical" evidence="15">
    <location>
        <begin position="292"/>
        <end position="320"/>
    </location>
</feature>
<dbReference type="GO" id="GO:0020037">
    <property type="term" value="F:heme binding"/>
    <property type="evidence" value="ECO:0007669"/>
    <property type="project" value="InterPro"/>
</dbReference>
<keyword evidence="10 13" id="KW-0408">Iron</keyword>
<comment type="similarity">
    <text evidence="4 14">Belongs to the cytochrome P450 family.</text>
</comment>